<feature type="modified residue" description="4-aspartylphosphate" evidence="6">
    <location>
        <position position="1156"/>
    </location>
</feature>
<dbReference type="InterPro" id="IPR000700">
    <property type="entry name" value="PAS-assoc_C"/>
</dbReference>
<dbReference type="Pfam" id="PF08448">
    <property type="entry name" value="PAS_4"/>
    <property type="match status" value="1"/>
</dbReference>
<dbReference type="PROSITE" id="PS50110">
    <property type="entry name" value="RESPONSE_REGULATORY"/>
    <property type="match status" value="1"/>
</dbReference>
<dbReference type="SMART" id="SM00388">
    <property type="entry name" value="HisKA"/>
    <property type="match status" value="1"/>
</dbReference>
<keyword evidence="4" id="KW-0808">Transferase</keyword>
<dbReference type="InterPro" id="IPR036097">
    <property type="entry name" value="HisK_dim/P_sf"/>
</dbReference>
<dbReference type="Pfam" id="PF00072">
    <property type="entry name" value="Response_reg"/>
    <property type="match status" value="1"/>
</dbReference>
<dbReference type="InterPro" id="IPR000014">
    <property type="entry name" value="PAS"/>
</dbReference>
<feature type="domain" description="PAC" evidence="11">
    <location>
        <begin position="499"/>
        <end position="553"/>
    </location>
</feature>
<dbReference type="Pfam" id="PF13185">
    <property type="entry name" value="GAF_2"/>
    <property type="match status" value="1"/>
</dbReference>
<reference evidence="12 13" key="1">
    <citation type="submission" date="2020-12" db="EMBL/GenBank/DDBJ databases">
        <title>Draft genome sequences of nine environmental bacterial isolates colonizing plastic.</title>
        <authorList>
            <person name="Borre I."/>
            <person name="Sonnenschein E.C."/>
        </authorList>
    </citation>
    <scope>NUCLEOTIDE SEQUENCE [LARGE SCALE GENOMIC DNA]</scope>
    <source>
        <strain evidence="12 13">IB30</strain>
    </source>
</reference>
<dbReference type="PANTHER" id="PTHR43547:SF2">
    <property type="entry name" value="HYBRID SIGNAL TRANSDUCTION HISTIDINE KINASE C"/>
    <property type="match status" value="1"/>
</dbReference>
<dbReference type="Gene3D" id="3.30.450.40">
    <property type="match status" value="2"/>
</dbReference>
<dbReference type="SMART" id="SM00086">
    <property type="entry name" value="PAC"/>
    <property type="match status" value="3"/>
</dbReference>
<feature type="domain" description="PAC" evidence="11">
    <location>
        <begin position="209"/>
        <end position="261"/>
    </location>
</feature>
<gene>
    <name evidence="12" type="ORF">JEU11_00205</name>
</gene>
<dbReference type="SMART" id="SM00448">
    <property type="entry name" value="REC"/>
    <property type="match status" value="1"/>
</dbReference>
<evidence type="ECO:0000313" key="12">
    <source>
        <dbReference type="EMBL" id="MBJ2134863.1"/>
    </source>
</evidence>
<dbReference type="Pfam" id="PF08447">
    <property type="entry name" value="PAS_3"/>
    <property type="match status" value="2"/>
</dbReference>
<dbReference type="InterPro" id="IPR003018">
    <property type="entry name" value="GAF"/>
</dbReference>
<evidence type="ECO:0000256" key="1">
    <source>
        <dbReference type="ARBA" id="ARBA00000085"/>
    </source>
</evidence>
<dbReference type="SUPFAM" id="SSF55781">
    <property type="entry name" value="GAF domain-like"/>
    <property type="match status" value="2"/>
</dbReference>
<feature type="transmembrane region" description="Helical" evidence="7">
    <location>
        <begin position="12"/>
        <end position="41"/>
    </location>
</feature>
<dbReference type="InterPro" id="IPR036890">
    <property type="entry name" value="HATPase_C_sf"/>
</dbReference>
<dbReference type="CDD" id="cd00075">
    <property type="entry name" value="HATPase"/>
    <property type="match status" value="1"/>
</dbReference>
<evidence type="ECO:0000259" key="9">
    <source>
        <dbReference type="PROSITE" id="PS50110"/>
    </source>
</evidence>
<dbReference type="Pfam" id="PF00512">
    <property type="entry name" value="HisKA"/>
    <property type="match status" value="1"/>
</dbReference>
<keyword evidence="7" id="KW-1133">Transmembrane helix</keyword>
<dbReference type="Pfam" id="PF02518">
    <property type="entry name" value="HATPase_c"/>
    <property type="match status" value="1"/>
</dbReference>
<feature type="domain" description="PAS" evidence="10">
    <location>
        <begin position="720"/>
        <end position="790"/>
    </location>
</feature>
<evidence type="ECO:0000256" key="2">
    <source>
        <dbReference type="ARBA" id="ARBA00012438"/>
    </source>
</evidence>
<dbReference type="EMBL" id="JAEILT010000001">
    <property type="protein sequence ID" value="MBJ2134863.1"/>
    <property type="molecule type" value="Genomic_DNA"/>
</dbReference>
<dbReference type="CDD" id="cd00082">
    <property type="entry name" value="HisKA"/>
    <property type="match status" value="1"/>
</dbReference>
<comment type="caution">
    <text evidence="12">The sequence shown here is derived from an EMBL/GenBank/DDBJ whole genome shotgun (WGS) entry which is preliminary data.</text>
</comment>
<organism evidence="12 13">
    <name type="scientific">Paraglaciecola chathamensis</name>
    <dbReference type="NCBI Taxonomy" id="368405"/>
    <lineage>
        <taxon>Bacteria</taxon>
        <taxon>Pseudomonadati</taxon>
        <taxon>Pseudomonadota</taxon>
        <taxon>Gammaproteobacteria</taxon>
        <taxon>Alteromonadales</taxon>
        <taxon>Alteromonadaceae</taxon>
        <taxon>Paraglaciecola</taxon>
    </lineage>
</organism>
<evidence type="ECO:0000259" key="11">
    <source>
        <dbReference type="PROSITE" id="PS50113"/>
    </source>
</evidence>
<sequence length="1226" mass="137940">MSLSTQLRISSVNINGLLSVLVTFIFSAIFAALFAGQFAPGEALWLFLPPVLLAALRNNKAVAYLAAICAICFVSYFYRHKIPYQFVSSFSLQSVWFFLLSFTLIKLLPRSFGQSERSSSTDEKDKVLAKDSSGKVVTDVLERFAVFMGVMTPDGILREANKTALVSASLTESDVIGLPFEQTYWWSHDPQVQQVIRKAINKAKHGMSSRFDTTAKLADNVLIDLDFMLHPIFDEHGSVVQLIPSGIDITNRKRIERNSAMLTQVSADLLSIGSLERIKTIITHNLAKHLDLSACLFCETHPISGQLAISHSWHKDPLKAPLSPTAPLPFEVNMCQQENLTLIVNNIATDPRYTESQYEQRGIGALICVPISLDKKNNFVLSIYRDTPYEWRVDEIELVVEFARRFWVRTEHLRILETLRASKTTLDITLEAAQVGDWELDLITGNTRRSLHHDRCFGYKEAIPDELWGVNGFYQHVHPHDRDEVQRKFEKSLKDASDFRTEFRIIWPDNTVHWIAAHGSFYGEGEDEGKPTRMLGIVANISERKKNEALQMAQTNALALMAQEAPLNDVLATLILSLEEHSENNMLASIMLVDEQSDTLQFAAGPSLPATYIEQINGLKIDAERGACGASAATREPVFVPDIASEPLWENYQDLALQHGLKACWSLPILSGKEVIGVFAMYYLTPQSPDKMDYDSLDIIMRTVELVIKRRQNERSLRLSEERFRAVVDNVPQLAWMANAQGEIEWFNQRWLSYTGTTLEQNLSGGWKAHHHPAHEEAVFAKFATSLEQGIDWEDTFPLRGADGKYRWFLSRMNAIYDQNGTLIRFFGTNTDITEQRKMAEKLTKLTNKLSTADKRKDEFIATLAHELRNPLAPLRNSMELIRNLQTDPASMQTALTTMERQVTQMVRLIDDLLDISRISKDKLSLKRQHVVLKDIVEHAVEVVTPYANRLKHTVQINLPEQPIRLFADPARLAQVLGNLLNNACKYTPKSGFISLTVTQSDEQVHISIKDNGLGIEQEMLNQVFDLFTQVDQHLEQSEGGLGIGLSLVQRLVEMHGGHVDCISDGLGRGSEFIVSLPCKAGKLSDNTEPKKRQTAQPDVSKTLPLSVLIVDDNQDSADSMQMLLDMHQHTTHVVYDGEQAIVAAEKHKPDVILLDIGLPILDGYQVCKAIRQQPWGKCITIIALTGWGQEEDRRKSKEAGFDHHMVKPITLSTLLALLAKVTPSP</sequence>
<feature type="domain" description="PAS" evidence="10">
    <location>
        <begin position="464"/>
        <end position="496"/>
    </location>
</feature>
<dbReference type="InterPro" id="IPR013655">
    <property type="entry name" value="PAS_fold_3"/>
</dbReference>
<name>A0ABS0W7W2_9ALTE</name>
<dbReference type="Gene3D" id="3.30.450.20">
    <property type="entry name" value="PAS domain"/>
    <property type="match status" value="3"/>
</dbReference>
<dbReference type="Gene3D" id="1.10.287.130">
    <property type="match status" value="1"/>
</dbReference>
<dbReference type="InterPro" id="IPR001789">
    <property type="entry name" value="Sig_transdc_resp-reg_receiver"/>
</dbReference>
<dbReference type="Pfam" id="PF01590">
    <property type="entry name" value="GAF"/>
    <property type="match status" value="1"/>
</dbReference>
<dbReference type="SMART" id="SM00091">
    <property type="entry name" value="PAS"/>
    <property type="match status" value="3"/>
</dbReference>
<dbReference type="PROSITE" id="PS50109">
    <property type="entry name" value="HIS_KIN"/>
    <property type="match status" value="1"/>
</dbReference>
<proteinExistence type="predicted"/>
<protein>
    <recommendedName>
        <fullName evidence="2">histidine kinase</fullName>
        <ecNumber evidence="2">2.7.13.3</ecNumber>
    </recommendedName>
</protein>
<dbReference type="InterPro" id="IPR004358">
    <property type="entry name" value="Sig_transdc_His_kin-like_C"/>
</dbReference>
<feature type="transmembrane region" description="Helical" evidence="7">
    <location>
        <begin position="61"/>
        <end position="78"/>
    </location>
</feature>
<dbReference type="EC" id="2.7.13.3" evidence="2"/>
<dbReference type="NCBIfam" id="TIGR00229">
    <property type="entry name" value="sensory_box"/>
    <property type="match status" value="2"/>
</dbReference>
<dbReference type="SMART" id="SM00387">
    <property type="entry name" value="HATPase_c"/>
    <property type="match status" value="1"/>
</dbReference>
<feature type="transmembrane region" description="Helical" evidence="7">
    <location>
        <begin position="90"/>
        <end position="108"/>
    </location>
</feature>
<dbReference type="Gene3D" id="3.30.565.10">
    <property type="entry name" value="Histidine kinase-like ATPase, C-terminal domain"/>
    <property type="match status" value="1"/>
</dbReference>
<dbReference type="Proteomes" id="UP000649232">
    <property type="component" value="Unassembled WGS sequence"/>
</dbReference>
<evidence type="ECO:0000259" key="8">
    <source>
        <dbReference type="PROSITE" id="PS50109"/>
    </source>
</evidence>
<dbReference type="SMART" id="SM00065">
    <property type="entry name" value="GAF"/>
    <property type="match status" value="2"/>
</dbReference>
<comment type="catalytic activity">
    <reaction evidence="1">
        <text>ATP + protein L-histidine = ADP + protein N-phospho-L-histidine.</text>
        <dbReference type="EC" id="2.7.13.3"/>
    </reaction>
</comment>
<dbReference type="InterPro" id="IPR013656">
    <property type="entry name" value="PAS_4"/>
</dbReference>
<dbReference type="PRINTS" id="PR00344">
    <property type="entry name" value="BCTRLSENSOR"/>
</dbReference>
<dbReference type="InterPro" id="IPR005467">
    <property type="entry name" value="His_kinase_dom"/>
</dbReference>
<dbReference type="PANTHER" id="PTHR43547">
    <property type="entry name" value="TWO-COMPONENT HISTIDINE KINASE"/>
    <property type="match status" value="1"/>
</dbReference>
<evidence type="ECO:0000256" key="7">
    <source>
        <dbReference type="SAM" id="Phobius"/>
    </source>
</evidence>
<dbReference type="SUPFAM" id="SSF47384">
    <property type="entry name" value="Homodimeric domain of signal transducing histidine kinase"/>
    <property type="match status" value="1"/>
</dbReference>
<dbReference type="RefSeq" id="WP_198823222.1">
    <property type="nucleotide sequence ID" value="NZ_JAEILT010000001.1"/>
</dbReference>
<accession>A0ABS0W7W2</accession>
<keyword evidence="3 6" id="KW-0597">Phosphoprotein</keyword>
<dbReference type="Gene3D" id="3.40.50.2300">
    <property type="match status" value="1"/>
</dbReference>
<evidence type="ECO:0000259" key="10">
    <source>
        <dbReference type="PROSITE" id="PS50112"/>
    </source>
</evidence>
<keyword evidence="7" id="KW-0812">Transmembrane</keyword>
<evidence type="ECO:0000256" key="6">
    <source>
        <dbReference type="PROSITE-ProRule" id="PRU00169"/>
    </source>
</evidence>
<dbReference type="PROSITE" id="PS50113">
    <property type="entry name" value="PAC"/>
    <property type="match status" value="3"/>
</dbReference>
<evidence type="ECO:0000256" key="4">
    <source>
        <dbReference type="ARBA" id="ARBA00022679"/>
    </source>
</evidence>
<dbReference type="InterPro" id="IPR001610">
    <property type="entry name" value="PAC"/>
</dbReference>
<dbReference type="InterPro" id="IPR011006">
    <property type="entry name" value="CheY-like_superfamily"/>
</dbReference>
<dbReference type="InterPro" id="IPR035965">
    <property type="entry name" value="PAS-like_dom_sf"/>
</dbReference>
<evidence type="ECO:0000256" key="3">
    <source>
        <dbReference type="ARBA" id="ARBA00022553"/>
    </source>
</evidence>
<feature type="domain" description="PAC" evidence="11">
    <location>
        <begin position="793"/>
        <end position="845"/>
    </location>
</feature>
<dbReference type="InterPro" id="IPR003594">
    <property type="entry name" value="HATPase_dom"/>
</dbReference>
<dbReference type="CDD" id="cd00130">
    <property type="entry name" value="PAS"/>
    <property type="match status" value="2"/>
</dbReference>
<dbReference type="PROSITE" id="PS50112">
    <property type="entry name" value="PAS"/>
    <property type="match status" value="2"/>
</dbReference>
<feature type="domain" description="Response regulatory" evidence="9">
    <location>
        <begin position="1107"/>
        <end position="1223"/>
    </location>
</feature>
<dbReference type="SUPFAM" id="SSF55874">
    <property type="entry name" value="ATPase domain of HSP90 chaperone/DNA topoisomerase II/histidine kinase"/>
    <property type="match status" value="1"/>
</dbReference>
<dbReference type="SUPFAM" id="SSF52172">
    <property type="entry name" value="CheY-like"/>
    <property type="match status" value="1"/>
</dbReference>
<evidence type="ECO:0000256" key="5">
    <source>
        <dbReference type="ARBA" id="ARBA00022777"/>
    </source>
</evidence>
<dbReference type="InterPro" id="IPR029016">
    <property type="entry name" value="GAF-like_dom_sf"/>
</dbReference>
<dbReference type="InterPro" id="IPR003661">
    <property type="entry name" value="HisK_dim/P_dom"/>
</dbReference>
<evidence type="ECO:0000313" key="13">
    <source>
        <dbReference type="Proteomes" id="UP000649232"/>
    </source>
</evidence>
<dbReference type="SUPFAM" id="SSF55785">
    <property type="entry name" value="PYP-like sensor domain (PAS domain)"/>
    <property type="match status" value="3"/>
</dbReference>
<dbReference type="CDD" id="cd17580">
    <property type="entry name" value="REC_2_DhkD-like"/>
    <property type="match status" value="1"/>
</dbReference>
<feature type="domain" description="Histidine kinase" evidence="8">
    <location>
        <begin position="863"/>
        <end position="1081"/>
    </location>
</feature>
<keyword evidence="5" id="KW-0418">Kinase</keyword>
<keyword evidence="7" id="KW-0472">Membrane</keyword>